<evidence type="ECO:0000313" key="8">
    <source>
        <dbReference type="Proteomes" id="UP000683360"/>
    </source>
</evidence>
<dbReference type="PANTHER" id="PTHR43827:SF13">
    <property type="entry name" value="ALDO_KETO REDUCTASE FAMILY PROTEIN"/>
    <property type="match status" value="1"/>
</dbReference>
<keyword evidence="2" id="KW-0560">Oxidoreductase</keyword>
<dbReference type="InterPro" id="IPR018170">
    <property type="entry name" value="Aldo/ket_reductase_CS"/>
</dbReference>
<feature type="domain" description="NADP-dependent oxidoreductase" evidence="6">
    <location>
        <begin position="19"/>
        <end position="244"/>
    </location>
</feature>
<evidence type="ECO:0000256" key="1">
    <source>
        <dbReference type="ARBA" id="ARBA00007905"/>
    </source>
</evidence>
<dbReference type="PIRSF" id="PIRSF000097">
    <property type="entry name" value="AKR"/>
    <property type="match status" value="1"/>
</dbReference>
<feature type="site" description="Lowers pKa of active site Tyr" evidence="5">
    <location>
        <position position="65"/>
    </location>
</feature>
<dbReference type="PANTHER" id="PTHR43827">
    <property type="entry name" value="2,5-DIKETO-D-GLUCONIC ACID REDUCTASE"/>
    <property type="match status" value="1"/>
</dbReference>
<dbReference type="PROSITE" id="PS00062">
    <property type="entry name" value="ALDOKETO_REDUCTASE_2"/>
    <property type="match status" value="1"/>
</dbReference>
<reference evidence="7" key="1">
    <citation type="submission" date="2021-03" db="EMBL/GenBank/DDBJ databases">
        <authorList>
            <person name="Bekaert M."/>
        </authorList>
    </citation>
    <scope>NUCLEOTIDE SEQUENCE</scope>
</reference>
<dbReference type="SUPFAM" id="SSF51430">
    <property type="entry name" value="NAD(P)-linked oxidoreductase"/>
    <property type="match status" value="1"/>
</dbReference>
<accession>A0A8S3QZ99</accession>
<evidence type="ECO:0000256" key="2">
    <source>
        <dbReference type="ARBA" id="ARBA00023002"/>
    </source>
</evidence>
<dbReference type="PRINTS" id="PR00069">
    <property type="entry name" value="ALDKETRDTASE"/>
</dbReference>
<evidence type="ECO:0000313" key="7">
    <source>
        <dbReference type="EMBL" id="CAG2200180.1"/>
    </source>
</evidence>
<dbReference type="InterPro" id="IPR020471">
    <property type="entry name" value="AKR"/>
</dbReference>
<evidence type="ECO:0000256" key="5">
    <source>
        <dbReference type="PIRSR" id="PIRSR000097-3"/>
    </source>
</evidence>
<dbReference type="FunFam" id="3.20.20.100:FF:000015">
    <property type="entry name" value="Oxidoreductase, aldo/keto reductase family"/>
    <property type="match status" value="1"/>
</dbReference>
<organism evidence="7 8">
    <name type="scientific">Mytilus edulis</name>
    <name type="common">Blue mussel</name>
    <dbReference type="NCBI Taxonomy" id="6550"/>
    <lineage>
        <taxon>Eukaryota</taxon>
        <taxon>Metazoa</taxon>
        <taxon>Spiralia</taxon>
        <taxon>Lophotrochozoa</taxon>
        <taxon>Mollusca</taxon>
        <taxon>Bivalvia</taxon>
        <taxon>Autobranchia</taxon>
        <taxon>Pteriomorphia</taxon>
        <taxon>Mytilida</taxon>
        <taxon>Mytiloidea</taxon>
        <taxon>Mytilidae</taxon>
        <taxon>Mytilinae</taxon>
        <taxon>Mytilus</taxon>
    </lineage>
</organism>
<dbReference type="EMBL" id="CAJPWZ010000734">
    <property type="protein sequence ID" value="CAG2200180.1"/>
    <property type="molecule type" value="Genomic_DNA"/>
</dbReference>
<gene>
    <name evidence="7" type="ORF">MEDL_14834</name>
</gene>
<name>A0A8S3QZ99_MYTED</name>
<dbReference type="InterPro" id="IPR036812">
    <property type="entry name" value="NAD(P)_OxRdtase_dom_sf"/>
</dbReference>
<protein>
    <recommendedName>
        <fullName evidence="6">NADP-dependent oxidoreductase domain-containing protein</fullName>
    </recommendedName>
</protein>
<dbReference type="Pfam" id="PF00248">
    <property type="entry name" value="Aldo_ket_red"/>
    <property type="match status" value="1"/>
</dbReference>
<dbReference type="AlphaFoldDB" id="A0A8S3QZ99"/>
<evidence type="ECO:0000259" key="6">
    <source>
        <dbReference type="Pfam" id="PF00248"/>
    </source>
</evidence>
<comment type="caution">
    <text evidence="7">The sequence shown here is derived from an EMBL/GenBank/DDBJ whole genome shotgun (WGS) entry which is preliminary data.</text>
</comment>
<dbReference type="GO" id="GO:0016491">
    <property type="term" value="F:oxidoreductase activity"/>
    <property type="evidence" value="ECO:0007669"/>
    <property type="project" value="UniProtKB-KW"/>
</dbReference>
<feature type="active site" description="Proton donor" evidence="3">
    <location>
        <position position="40"/>
    </location>
</feature>
<dbReference type="InterPro" id="IPR023210">
    <property type="entry name" value="NADP_OxRdtase_dom"/>
</dbReference>
<comment type="similarity">
    <text evidence="1">Belongs to the aldo/keto reductase family.</text>
</comment>
<evidence type="ECO:0000256" key="4">
    <source>
        <dbReference type="PIRSR" id="PIRSR000097-2"/>
    </source>
</evidence>
<feature type="binding site" evidence="4">
    <location>
        <position position="96"/>
    </location>
    <ligand>
        <name>substrate</name>
    </ligand>
</feature>
<dbReference type="Proteomes" id="UP000683360">
    <property type="component" value="Unassembled WGS sequence"/>
</dbReference>
<sequence length="261" mass="29270">MPMFGLGMYEASSGSGGVAEKAVQYALSKGYQLIDTAEFYGNEADVGMGIKKSGFDRKDVFVVTKLWDNGYSRCKKIFNRSLKMLDLQYVDLYLIHSPSSGQVVETYKAMLELKQKGLVRSVGVSNFGVQHLEGLESAGLPTPSVNQIELHPWQQKSEIVKYCREKGITVMGYSPLVKGQRFDDPTLVKIANKYNKSTAQILIRWSIQHGFITIPKSGKPNRIDENMKVFDWSIADDDMAVLNSFPDKSCTWNPCKMPWTG</sequence>
<keyword evidence="8" id="KW-1185">Reference proteome</keyword>
<dbReference type="OrthoDB" id="416253at2759"/>
<evidence type="ECO:0000256" key="3">
    <source>
        <dbReference type="PIRSR" id="PIRSR000097-1"/>
    </source>
</evidence>
<dbReference type="Gene3D" id="3.20.20.100">
    <property type="entry name" value="NADP-dependent oxidoreductase domain"/>
    <property type="match status" value="1"/>
</dbReference>
<proteinExistence type="inferred from homology"/>
<dbReference type="CDD" id="cd19071">
    <property type="entry name" value="AKR_AKR1-5-like"/>
    <property type="match status" value="1"/>
</dbReference>